<evidence type="ECO:0000259" key="1">
    <source>
        <dbReference type="PROSITE" id="PS51819"/>
    </source>
</evidence>
<dbReference type="CDD" id="cd07253">
    <property type="entry name" value="GLOD5"/>
    <property type="match status" value="1"/>
</dbReference>
<organism evidence="2 3">
    <name type="scientific">Absicoccus intestinalis</name>
    <dbReference type="NCBI Taxonomy" id="2926319"/>
    <lineage>
        <taxon>Bacteria</taxon>
        <taxon>Bacillati</taxon>
        <taxon>Bacillota</taxon>
        <taxon>Erysipelotrichia</taxon>
        <taxon>Erysipelotrichales</taxon>
        <taxon>Erysipelotrichaceae</taxon>
        <taxon>Absicoccus</taxon>
    </lineage>
</organism>
<dbReference type="SUPFAM" id="SSF54593">
    <property type="entry name" value="Glyoxalase/Bleomycin resistance protein/Dihydroxybiphenyl dioxygenase"/>
    <property type="match status" value="1"/>
</dbReference>
<proteinExistence type="predicted"/>
<dbReference type="Gene3D" id="3.10.180.10">
    <property type="entry name" value="2,3-Dihydroxybiphenyl 1,2-Dioxygenase, domain 1"/>
    <property type="match status" value="1"/>
</dbReference>
<dbReference type="PROSITE" id="PS51819">
    <property type="entry name" value="VOC"/>
    <property type="match status" value="1"/>
</dbReference>
<dbReference type="RefSeq" id="WP_277633603.1">
    <property type="nucleotide sequence ID" value="NZ_JALBUS010000005.1"/>
</dbReference>
<feature type="domain" description="VOC" evidence="1">
    <location>
        <begin position="5"/>
        <end position="124"/>
    </location>
</feature>
<protein>
    <submittedName>
        <fullName evidence="2">VOC family protein</fullName>
    </submittedName>
</protein>
<dbReference type="InterPro" id="IPR004360">
    <property type="entry name" value="Glyas_Fos-R_dOase_dom"/>
</dbReference>
<sequence>MHIIRMDHLVITTQNLSACLAFYGEILGMSIVHVHGRYAVQFGNQKLNIHTKKAEFLLAAAHPTYGCLDLCFVVDEDIQSVKHVIEAKGYPVEEGPVCRHGALGAMNSIYLRDPDSNLIELCSYQAAR</sequence>
<dbReference type="InterPro" id="IPR037523">
    <property type="entry name" value="VOC_core"/>
</dbReference>
<accession>A0ABU4WMV5</accession>
<dbReference type="InterPro" id="IPR050383">
    <property type="entry name" value="GlyoxalaseI/FosfomycinResist"/>
</dbReference>
<dbReference type="PANTHER" id="PTHR21366">
    <property type="entry name" value="GLYOXALASE FAMILY PROTEIN"/>
    <property type="match status" value="1"/>
</dbReference>
<dbReference type="Proteomes" id="UP001285244">
    <property type="component" value="Unassembled WGS sequence"/>
</dbReference>
<gene>
    <name evidence="2" type="ORF">MOZ64_04515</name>
</gene>
<dbReference type="PANTHER" id="PTHR21366:SF14">
    <property type="entry name" value="GLYOXALASE DOMAIN-CONTAINING PROTEIN 5"/>
    <property type="match status" value="1"/>
</dbReference>
<dbReference type="Pfam" id="PF00903">
    <property type="entry name" value="Glyoxalase"/>
    <property type="match status" value="1"/>
</dbReference>
<evidence type="ECO:0000313" key="2">
    <source>
        <dbReference type="EMBL" id="MDX8417103.1"/>
    </source>
</evidence>
<evidence type="ECO:0000313" key="3">
    <source>
        <dbReference type="Proteomes" id="UP001285244"/>
    </source>
</evidence>
<dbReference type="EMBL" id="JALBUS010000005">
    <property type="protein sequence ID" value="MDX8417103.1"/>
    <property type="molecule type" value="Genomic_DNA"/>
</dbReference>
<reference evidence="2 3" key="1">
    <citation type="submission" date="2022-03" db="EMBL/GenBank/DDBJ databases">
        <title>Novel taxa within the pig intestine.</title>
        <authorList>
            <person name="Wylensek D."/>
            <person name="Bishof K."/>
            <person name="Afrizal A."/>
            <person name="Clavel T."/>
        </authorList>
    </citation>
    <scope>NUCLEOTIDE SEQUENCE [LARGE SCALE GENOMIC DNA]</scope>
    <source>
        <strain evidence="2 3">Cla-KB-P134</strain>
    </source>
</reference>
<comment type="caution">
    <text evidence="2">The sequence shown here is derived from an EMBL/GenBank/DDBJ whole genome shotgun (WGS) entry which is preliminary data.</text>
</comment>
<name>A0ABU4WMV5_9FIRM</name>
<dbReference type="InterPro" id="IPR029068">
    <property type="entry name" value="Glyas_Bleomycin-R_OHBP_Dase"/>
</dbReference>
<keyword evidence="3" id="KW-1185">Reference proteome</keyword>